<evidence type="ECO:0000313" key="2">
    <source>
        <dbReference type="EMBL" id="TNV85371.1"/>
    </source>
</evidence>
<sequence length="467" mass="51276">MQEESYSPSGYGGGGDGGYGGYDNNGYPQDGGDNGGGAYQDYGNPGDGGGGYDNQYAGNQGGGNEADVQYPQSDNAKDEIIMKLRSQNVKLRQKLKELNQALDAALEKAQKNLTTKKAQQQAPPDFDNILKIKDKEISNQTQMIANLKKDNATLRNRMDTEVGLDKLMKYENALKEAEKRNNELIREIKALQRIQNEQGKQLEKMTTENDYVNKIKTLMDELRIAREKVKELEAKQKKDEKTLKGQFDHMNKLQEKCRELQAAQGGGEGSKKALPVEKEKDIQIHELSEKLLAAEKNKEILQKANESEVKSGSPAKPKETSKSVLEPSKKVDDAPHDTPAALTKKPTQGKVAPPQSGKPKSKGGVVTKEEEQEYVNLIDDKDFEKRYGKLNNSREGSVNKSGGAVKQQPLAPGGGGAGKGIPDKKAAPSEKGKPLQQYEKGLKSSEIRNINQTSSIHESIHDSYSGF</sequence>
<evidence type="ECO:0000313" key="3">
    <source>
        <dbReference type="Proteomes" id="UP000785679"/>
    </source>
</evidence>
<organism evidence="2 3">
    <name type="scientific">Halteria grandinella</name>
    <dbReference type="NCBI Taxonomy" id="5974"/>
    <lineage>
        <taxon>Eukaryota</taxon>
        <taxon>Sar</taxon>
        <taxon>Alveolata</taxon>
        <taxon>Ciliophora</taxon>
        <taxon>Intramacronucleata</taxon>
        <taxon>Spirotrichea</taxon>
        <taxon>Stichotrichia</taxon>
        <taxon>Sporadotrichida</taxon>
        <taxon>Halteriidae</taxon>
        <taxon>Halteria</taxon>
    </lineage>
</organism>
<reference evidence="2" key="1">
    <citation type="submission" date="2019-06" db="EMBL/GenBank/DDBJ databases">
        <authorList>
            <person name="Zheng W."/>
        </authorList>
    </citation>
    <scope>NUCLEOTIDE SEQUENCE</scope>
    <source>
        <strain evidence="2">QDHG01</strain>
    </source>
</reference>
<evidence type="ECO:0008006" key="4">
    <source>
        <dbReference type="Google" id="ProtNLM"/>
    </source>
</evidence>
<dbReference type="EMBL" id="RRYP01001888">
    <property type="protein sequence ID" value="TNV85371.1"/>
    <property type="molecule type" value="Genomic_DNA"/>
</dbReference>
<evidence type="ECO:0000256" key="1">
    <source>
        <dbReference type="SAM" id="MobiDB-lite"/>
    </source>
</evidence>
<feature type="region of interest" description="Disordered" evidence="1">
    <location>
        <begin position="303"/>
        <end position="467"/>
    </location>
</feature>
<dbReference type="OrthoDB" id="300160at2759"/>
<comment type="caution">
    <text evidence="2">The sequence shown here is derived from an EMBL/GenBank/DDBJ whole genome shotgun (WGS) entry which is preliminary data.</text>
</comment>
<feature type="compositionally biased region" description="Polar residues" evidence="1">
    <location>
        <begin position="390"/>
        <end position="400"/>
    </location>
</feature>
<gene>
    <name evidence="2" type="ORF">FGO68_gene10437</name>
</gene>
<feature type="compositionally biased region" description="Gly residues" evidence="1">
    <location>
        <begin position="10"/>
        <end position="23"/>
    </location>
</feature>
<feature type="compositionally biased region" description="Basic and acidic residues" evidence="1">
    <location>
        <begin position="421"/>
        <end position="433"/>
    </location>
</feature>
<accession>A0A8J8T8H9</accession>
<keyword evidence="3" id="KW-1185">Reference proteome</keyword>
<feature type="compositionally biased region" description="Basic and acidic residues" evidence="1">
    <location>
        <begin position="378"/>
        <end position="387"/>
    </location>
</feature>
<proteinExistence type="predicted"/>
<feature type="compositionally biased region" description="Basic and acidic residues" evidence="1">
    <location>
        <begin position="316"/>
        <end position="336"/>
    </location>
</feature>
<feature type="region of interest" description="Disordered" evidence="1">
    <location>
        <begin position="1"/>
        <end position="74"/>
    </location>
</feature>
<dbReference type="Proteomes" id="UP000785679">
    <property type="component" value="Unassembled WGS sequence"/>
</dbReference>
<name>A0A8J8T8H9_HALGN</name>
<feature type="compositionally biased region" description="Polar residues" evidence="1">
    <location>
        <begin position="447"/>
        <end position="457"/>
    </location>
</feature>
<protein>
    <recommendedName>
        <fullName evidence="4">Lebercilin domain-containing protein</fullName>
    </recommendedName>
</protein>
<dbReference type="AlphaFoldDB" id="A0A8J8T8H9"/>